<keyword evidence="4" id="KW-1185">Reference proteome</keyword>
<feature type="transmembrane region" description="Helical" evidence="1">
    <location>
        <begin position="21"/>
        <end position="40"/>
    </location>
</feature>
<dbReference type="Proteomes" id="UP000681722">
    <property type="component" value="Unassembled WGS sequence"/>
</dbReference>
<dbReference type="OrthoDB" id="10047399at2759"/>
<keyword evidence="1" id="KW-1133">Transmembrane helix</keyword>
<feature type="non-terminal residue" evidence="2">
    <location>
        <position position="1"/>
    </location>
</feature>
<keyword evidence="1" id="KW-0812">Transmembrane</keyword>
<evidence type="ECO:0000313" key="2">
    <source>
        <dbReference type="EMBL" id="CAF1581473.1"/>
    </source>
</evidence>
<comment type="caution">
    <text evidence="2">The sequence shown here is derived from an EMBL/GenBank/DDBJ whole genome shotgun (WGS) entry which is preliminary data.</text>
</comment>
<feature type="transmembrane region" description="Helical" evidence="1">
    <location>
        <begin position="52"/>
        <end position="73"/>
    </location>
</feature>
<proteinExistence type="predicted"/>
<evidence type="ECO:0000313" key="4">
    <source>
        <dbReference type="Proteomes" id="UP000663829"/>
    </source>
</evidence>
<dbReference type="AlphaFoldDB" id="A0A815ZAE8"/>
<protein>
    <submittedName>
        <fullName evidence="2">Uncharacterized protein</fullName>
    </submittedName>
</protein>
<name>A0A815ZAE8_9BILA</name>
<organism evidence="2 4">
    <name type="scientific">Didymodactylos carnosus</name>
    <dbReference type="NCBI Taxonomy" id="1234261"/>
    <lineage>
        <taxon>Eukaryota</taxon>
        <taxon>Metazoa</taxon>
        <taxon>Spiralia</taxon>
        <taxon>Gnathifera</taxon>
        <taxon>Rotifera</taxon>
        <taxon>Eurotatoria</taxon>
        <taxon>Bdelloidea</taxon>
        <taxon>Philodinida</taxon>
        <taxon>Philodinidae</taxon>
        <taxon>Didymodactylos</taxon>
    </lineage>
</organism>
<evidence type="ECO:0000256" key="1">
    <source>
        <dbReference type="SAM" id="Phobius"/>
    </source>
</evidence>
<evidence type="ECO:0000313" key="3">
    <source>
        <dbReference type="EMBL" id="CAF4449234.1"/>
    </source>
</evidence>
<sequence length="96" mass="11593">QPRKLFKEHLRQQFHQHKHHLFASCVLVLLALPRLIISFISECMKSPRDPWLFLFAYLVPFIPSMMTFIVFVLPVKIYKHEFTTTIQNIIQRTWKI</sequence>
<accession>A0A815ZAE8</accession>
<gene>
    <name evidence="2" type="ORF">GPM918_LOCUS41125</name>
    <name evidence="3" type="ORF">SRO942_LOCUS42140</name>
</gene>
<keyword evidence="1" id="KW-0472">Membrane</keyword>
<dbReference type="EMBL" id="CAJNOQ010031722">
    <property type="protein sequence ID" value="CAF1581473.1"/>
    <property type="molecule type" value="Genomic_DNA"/>
</dbReference>
<reference evidence="2" key="1">
    <citation type="submission" date="2021-02" db="EMBL/GenBank/DDBJ databases">
        <authorList>
            <person name="Nowell W R."/>
        </authorList>
    </citation>
    <scope>NUCLEOTIDE SEQUENCE</scope>
</reference>
<dbReference type="Proteomes" id="UP000663829">
    <property type="component" value="Unassembled WGS sequence"/>
</dbReference>
<dbReference type="EMBL" id="CAJOBC010097692">
    <property type="protein sequence ID" value="CAF4449234.1"/>
    <property type="molecule type" value="Genomic_DNA"/>
</dbReference>